<accession>A0A517NTK0</accession>
<feature type="active site" evidence="3">
    <location>
        <position position="176"/>
    </location>
</feature>
<dbReference type="RefSeq" id="WP_419189943.1">
    <property type="nucleotide sequence ID" value="NZ_CP036526.1"/>
</dbReference>
<dbReference type="CDD" id="cd06530">
    <property type="entry name" value="S26_SPase_I"/>
    <property type="match status" value="1"/>
</dbReference>
<feature type="active site" evidence="3">
    <location>
        <position position="76"/>
    </location>
</feature>
<comment type="subcellular location">
    <subcellularLocation>
        <location evidence="4">Membrane</location>
        <topology evidence="4">Single-pass type II membrane protein</topology>
    </subcellularLocation>
</comment>
<keyword evidence="4 7" id="KW-0378">Hydrolase</keyword>
<name>A0A517NTK0_9BACT</name>
<dbReference type="NCBIfam" id="TIGR02227">
    <property type="entry name" value="sigpep_I_bact"/>
    <property type="match status" value="1"/>
</dbReference>
<keyword evidence="4" id="KW-0645">Protease</keyword>
<dbReference type="InterPro" id="IPR000223">
    <property type="entry name" value="Pept_S26A_signal_pept_1"/>
</dbReference>
<keyword evidence="4" id="KW-0472">Membrane</keyword>
<feature type="domain" description="Peptidase S26" evidence="6">
    <location>
        <begin position="132"/>
        <end position="205"/>
    </location>
</feature>
<evidence type="ECO:0000256" key="4">
    <source>
        <dbReference type="RuleBase" id="RU362042"/>
    </source>
</evidence>
<dbReference type="EC" id="3.4.21.89" evidence="4"/>
<feature type="region of interest" description="Disordered" evidence="5">
    <location>
        <begin position="1"/>
        <end position="23"/>
    </location>
</feature>
<dbReference type="GO" id="GO:0006465">
    <property type="term" value="P:signal peptide processing"/>
    <property type="evidence" value="ECO:0007669"/>
    <property type="project" value="InterPro"/>
</dbReference>
<proteinExistence type="inferred from homology"/>
<dbReference type="GO" id="GO:0004252">
    <property type="term" value="F:serine-type endopeptidase activity"/>
    <property type="evidence" value="ECO:0007669"/>
    <property type="project" value="InterPro"/>
</dbReference>
<feature type="transmembrane region" description="Helical" evidence="4">
    <location>
        <begin position="51"/>
        <end position="72"/>
    </location>
</feature>
<keyword evidence="8" id="KW-1185">Reference proteome</keyword>
<evidence type="ECO:0000256" key="1">
    <source>
        <dbReference type="ARBA" id="ARBA00009370"/>
    </source>
</evidence>
<dbReference type="Pfam" id="PF10502">
    <property type="entry name" value="Peptidase_S26"/>
    <property type="match status" value="1"/>
</dbReference>
<dbReference type="Gene3D" id="2.10.109.10">
    <property type="entry name" value="Umud Fragment, subunit A"/>
    <property type="match status" value="2"/>
</dbReference>
<comment type="similarity">
    <text evidence="1 4">Belongs to the peptidase S26 family.</text>
</comment>
<dbReference type="PANTHER" id="PTHR43390:SF1">
    <property type="entry name" value="CHLOROPLAST PROCESSING PEPTIDASE"/>
    <property type="match status" value="1"/>
</dbReference>
<comment type="catalytic activity">
    <reaction evidence="4">
        <text>Cleavage of hydrophobic, N-terminal signal or leader sequences from secreted and periplasmic proteins.</text>
        <dbReference type="EC" id="3.4.21.89"/>
    </reaction>
</comment>
<organism evidence="7 8">
    <name type="scientific">Stieleria marina</name>
    <dbReference type="NCBI Taxonomy" id="1930275"/>
    <lineage>
        <taxon>Bacteria</taxon>
        <taxon>Pseudomonadati</taxon>
        <taxon>Planctomycetota</taxon>
        <taxon>Planctomycetia</taxon>
        <taxon>Pirellulales</taxon>
        <taxon>Pirellulaceae</taxon>
        <taxon>Stieleria</taxon>
    </lineage>
</organism>
<keyword evidence="4" id="KW-1133">Transmembrane helix</keyword>
<dbReference type="Proteomes" id="UP000319817">
    <property type="component" value="Chromosome"/>
</dbReference>
<dbReference type="PANTHER" id="PTHR43390">
    <property type="entry name" value="SIGNAL PEPTIDASE I"/>
    <property type="match status" value="1"/>
</dbReference>
<evidence type="ECO:0000313" key="7">
    <source>
        <dbReference type="EMBL" id="QDT10442.1"/>
    </source>
</evidence>
<reference evidence="7 8" key="1">
    <citation type="submission" date="2019-02" db="EMBL/GenBank/DDBJ databases">
        <title>Deep-cultivation of Planctomycetes and their phenomic and genomic characterization uncovers novel biology.</title>
        <authorList>
            <person name="Wiegand S."/>
            <person name="Jogler M."/>
            <person name="Boedeker C."/>
            <person name="Pinto D."/>
            <person name="Vollmers J."/>
            <person name="Rivas-Marin E."/>
            <person name="Kohn T."/>
            <person name="Peeters S.H."/>
            <person name="Heuer A."/>
            <person name="Rast P."/>
            <person name="Oberbeckmann S."/>
            <person name="Bunk B."/>
            <person name="Jeske O."/>
            <person name="Meyerdierks A."/>
            <person name="Storesund J.E."/>
            <person name="Kallscheuer N."/>
            <person name="Luecker S."/>
            <person name="Lage O.M."/>
            <person name="Pohl T."/>
            <person name="Merkel B.J."/>
            <person name="Hornburger P."/>
            <person name="Mueller R.-W."/>
            <person name="Bruemmer F."/>
            <person name="Labrenz M."/>
            <person name="Spormann A.M."/>
            <person name="Op den Camp H."/>
            <person name="Overmann J."/>
            <person name="Amann R."/>
            <person name="Jetten M.S.M."/>
            <person name="Mascher T."/>
            <person name="Medema M.H."/>
            <person name="Devos D.P."/>
            <person name="Kaster A.-K."/>
            <person name="Ovreas L."/>
            <person name="Rohde M."/>
            <person name="Galperin M.Y."/>
            <person name="Jogler C."/>
        </authorList>
    </citation>
    <scope>NUCLEOTIDE SEQUENCE [LARGE SCALE GENOMIC DNA]</scope>
    <source>
        <strain evidence="7 8">K23_9</strain>
    </source>
</reference>
<sequence length="690" mass="76743">MNRDKSKKKASTSTTDASSNIEAAAEPDLRGPGVIRAEKIRTEGMRETAEALVVAFILALLFRAFIAEAFVIPTGSMAPTLMGAHKDLFCDRCEQNFPVGASLERYENRMSNTVIGGVCPNCRHVNAMDLANNAAHQTFNGDRILVSKFAYALADPERFDVIVFKFPGNPKQNYIKRLVGLPEETLTVHHGDVYRRDLDADEQSDAIIRKPAEKLLAMRHHVYDTDFQSATLIKSDYPSRWQPWRQNASQPTTDSWQIKRDADGFQATVAATDQPEWLRYFHRWPSPDQWQAADRGESLAVVDPYSSRLITDFYAYNSFVQVPTPYVYDLAPGQRRPGRGGIAGLVSGMAGTVKRVFVGDAVEFNPDYQSGESPDQFGREATYGASQYNLGLDGMHWVGDLICETEVEPAADCKSLILELVEAGIQFQCHVDLSTGVATLTINRDGESLSFSDADGTSNVSATASTSLLAGSKHQIRFSNCDDQLLLWVDDDLISFDTPTTYNSESFLTPETDFPHYAAGKHPLDAAPVGIALQGGKGTIHRLRVDRDKYYIATKTGSGEMLDYNMEVNRRLGGGGLSEREIQTLFTQPDVWGDLAIWQARRSVSFTMEEDQFFPMGDNSPASLDARCWANTKLGHGLPPRISEHAYTWSEADYVPRDLLVGKALLVFWPHPWDAPVPMTPNLKRFKLIR</sequence>
<evidence type="ECO:0000256" key="3">
    <source>
        <dbReference type="PIRSR" id="PIRSR600223-1"/>
    </source>
</evidence>
<dbReference type="EMBL" id="CP036526">
    <property type="protein sequence ID" value="QDT10442.1"/>
    <property type="molecule type" value="Genomic_DNA"/>
</dbReference>
<dbReference type="InterPro" id="IPR036286">
    <property type="entry name" value="LexA/Signal_pep-like_sf"/>
</dbReference>
<dbReference type="GO" id="GO:0009003">
    <property type="term" value="F:signal peptidase activity"/>
    <property type="evidence" value="ECO:0007669"/>
    <property type="project" value="UniProtKB-EC"/>
</dbReference>
<keyword evidence="4" id="KW-0812">Transmembrane</keyword>
<evidence type="ECO:0000313" key="8">
    <source>
        <dbReference type="Proteomes" id="UP000319817"/>
    </source>
</evidence>
<dbReference type="InterPro" id="IPR019533">
    <property type="entry name" value="Peptidase_S26"/>
</dbReference>
<gene>
    <name evidence="7" type="primary">lepB</name>
    <name evidence="7" type="ORF">K239x_23980</name>
</gene>
<dbReference type="GO" id="GO:0016020">
    <property type="term" value="C:membrane"/>
    <property type="evidence" value="ECO:0007669"/>
    <property type="project" value="UniProtKB-SubCell"/>
</dbReference>
<evidence type="ECO:0000259" key="6">
    <source>
        <dbReference type="Pfam" id="PF10502"/>
    </source>
</evidence>
<evidence type="ECO:0000256" key="5">
    <source>
        <dbReference type="SAM" id="MobiDB-lite"/>
    </source>
</evidence>
<dbReference type="AlphaFoldDB" id="A0A517NTK0"/>
<feature type="compositionally biased region" description="Basic residues" evidence="5">
    <location>
        <begin position="1"/>
        <end position="10"/>
    </location>
</feature>
<dbReference type="SUPFAM" id="SSF51306">
    <property type="entry name" value="LexA/Signal peptidase"/>
    <property type="match status" value="2"/>
</dbReference>
<protein>
    <recommendedName>
        <fullName evidence="2 4">Signal peptidase I</fullName>
        <ecNumber evidence="4">3.4.21.89</ecNumber>
    </recommendedName>
</protein>
<evidence type="ECO:0000256" key="2">
    <source>
        <dbReference type="ARBA" id="ARBA00019232"/>
    </source>
</evidence>